<dbReference type="GO" id="GO:0003677">
    <property type="term" value="F:DNA binding"/>
    <property type="evidence" value="ECO:0007669"/>
    <property type="project" value="UniProtKB-UniRule"/>
</dbReference>
<keyword evidence="7 10" id="KW-0235">DNA replication</keyword>
<feature type="domain" description="DNA polymerase III beta sliding clamp central" evidence="12">
    <location>
        <begin position="130"/>
        <end position="243"/>
    </location>
</feature>
<evidence type="ECO:0000256" key="5">
    <source>
        <dbReference type="ARBA" id="ARBA00022679"/>
    </source>
</evidence>
<dbReference type="SMART" id="SM00480">
    <property type="entry name" value="POL3Bc"/>
    <property type="match status" value="1"/>
</dbReference>
<dbReference type="Gene3D" id="3.70.10.10">
    <property type="match status" value="1"/>
</dbReference>
<dbReference type="PIRSF" id="PIRSF000804">
    <property type="entry name" value="DNA_pol_III_b"/>
    <property type="match status" value="1"/>
</dbReference>
<dbReference type="GO" id="GO:0003887">
    <property type="term" value="F:DNA-directed DNA polymerase activity"/>
    <property type="evidence" value="ECO:0007669"/>
    <property type="project" value="UniProtKB-UniRule"/>
</dbReference>
<feature type="domain" description="DNA polymerase III beta sliding clamp C-terminal" evidence="13">
    <location>
        <begin position="246"/>
        <end position="365"/>
    </location>
</feature>
<evidence type="ECO:0000313" key="15">
    <source>
        <dbReference type="Proteomes" id="UP000285961"/>
    </source>
</evidence>
<keyword evidence="5 10" id="KW-0808">Transferase</keyword>
<comment type="function">
    <text evidence="10">Confers DNA tethering and processivity to DNA polymerases and other proteins. Acts as a clamp, forming a ring around DNA (a reaction catalyzed by the clamp-loading complex) which diffuses in an ATP-independent manner freely and bidirectionally along dsDNA. Initially characterized for its ability to contact the catalytic subunit of DNA polymerase III (Pol III), a complex, multichain enzyme responsible for most of the replicative synthesis in bacteria; Pol III exhibits 3'-5' exonuclease proofreading activity. The beta chain is required for initiation of replication as well as for processivity of DNA replication.</text>
</comment>
<evidence type="ECO:0000256" key="2">
    <source>
        <dbReference type="ARBA" id="ARBA00010752"/>
    </source>
</evidence>
<dbReference type="GO" id="GO:0009360">
    <property type="term" value="C:DNA polymerase III complex"/>
    <property type="evidence" value="ECO:0007669"/>
    <property type="project" value="InterPro"/>
</dbReference>
<gene>
    <name evidence="14" type="primary">dnaN</name>
    <name evidence="14" type="ORF">C4532_10615</name>
</gene>
<comment type="subunit">
    <text evidence="10">Forms a ring-shaped head-to-tail homodimer around DNA.</text>
</comment>
<keyword evidence="8 10" id="KW-0239">DNA-directed DNA polymerase</keyword>
<dbReference type="Pfam" id="PF00712">
    <property type="entry name" value="DNA_pol3_beta"/>
    <property type="match status" value="1"/>
</dbReference>
<feature type="domain" description="DNA polymerase III beta sliding clamp N-terminal" evidence="11">
    <location>
        <begin position="1"/>
        <end position="118"/>
    </location>
</feature>
<name>A0A419EXH3_9BACT</name>
<dbReference type="PANTHER" id="PTHR30478">
    <property type="entry name" value="DNA POLYMERASE III SUBUNIT BETA"/>
    <property type="match status" value="1"/>
</dbReference>
<dbReference type="Pfam" id="PF02768">
    <property type="entry name" value="DNA_pol3_beta_3"/>
    <property type="match status" value="1"/>
</dbReference>
<evidence type="ECO:0000259" key="11">
    <source>
        <dbReference type="Pfam" id="PF00712"/>
    </source>
</evidence>
<dbReference type="NCBIfam" id="TIGR00663">
    <property type="entry name" value="dnan"/>
    <property type="match status" value="1"/>
</dbReference>
<sequence>MKLAIGRDELRDAIGKVQNVVSARSTLPMLQYVLLEAKKNSLKLVATDLEVGIECVVECESLGQEGIMTLPCKKLHEVVANLPPGSVSVSVSDGTTVALSSGVVSYKLMGMPPDEFPKSPEVSRERAFKMPQADLKDMLKRVSFSISVDPNRVNITGLLFALVDKQLRLVTTDGRRLSFALYPLESASGFEVSHIIPRKTIVELERLLGEEGDVTLYFSENQVAFEFENLLVISNLIDGVFPNYEQVIPRGHDKKVVVDKEPFAVATRRAQVMTTDRYNLVKYEITKGKMVVTTNCPEVGELKDEVEMEYDGAAVEMGFNPQFVLDVLKVIQEEKVRIELKDSQSSGLFKPMGSDNYLYVVMPVRL</sequence>
<keyword evidence="9" id="KW-0238">DNA-binding</keyword>
<reference evidence="14 15" key="1">
    <citation type="journal article" date="2017" name="ISME J.">
        <title>Energy and carbon metabolisms in a deep terrestrial subsurface fluid microbial community.</title>
        <authorList>
            <person name="Momper L."/>
            <person name="Jungbluth S.P."/>
            <person name="Lee M.D."/>
            <person name="Amend J.P."/>
        </authorList>
    </citation>
    <scope>NUCLEOTIDE SEQUENCE [LARGE SCALE GENOMIC DNA]</scope>
    <source>
        <strain evidence="14">SURF_17</strain>
    </source>
</reference>
<dbReference type="PANTHER" id="PTHR30478:SF0">
    <property type="entry name" value="BETA SLIDING CLAMP"/>
    <property type="match status" value="1"/>
</dbReference>
<dbReference type="Proteomes" id="UP000285961">
    <property type="component" value="Unassembled WGS sequence"/>
</dbReference>
<dbReference type="InterPro" id="IPR001001">
    <property type="entry name" value="DNA_polIII_beta"/>
</dbReference>
<evidence type="ECO:0000256" key="9">
    <source>
        <dbReference type="ARBA" id="ARBA00023125"/>
    </source>
</evidence>
<dbReference type="InterPro" id="IPR022634">
    <property type="entry name" value="DNA_polIII_beta_N"/>
</dbReference>
<dbReference type="InterPro" id="IPR046938">
    <property type="entry name" value="DNA_clamp_sf"/>
</dbReference>
<evidence type="ECO:0000259" key="13">
    <source>
        <dbReference type="Pfam" id="PF02768"/>
    </source>
</evidence>
<dbReference type="InterPro" id="IPR022635">
    <property type="entry name" value="DNA_polIII_beta_C"/>
</dbReference>
<dbReference type="GO" id="GO:0005737">
    <property type="term" value="C:cytoplasm"/>
    <property type="evidence" value="ECO:0007669"/>
    <property type="project" value="UniProtKB-SubCell"/>
</dbReference>
<evidence type="ECO:0000256" key="1">
    <source>
        <dbReference type="ARBA" id="ARBA00004496"/>
    </source>
</evidence>
<evidence type="ECO:0000256" key="6">
    <source>
        <dbReference type="ARBA" id="ARBA00022695"/>
    </source>
</evidence>
<comment type="similarity">
    <text evidence="2 10">Belongs to the beta sliding clamp family.</text>
</comment>
<evidence type="ECO:0000256" key="4">
    <source>
        <dbReference type="ARBA" id="ARBA00022490"/>
    </source>
</evidence>
<evidence type="ECO:0000256" key="3">
    <source>
        <dbReference type="ARBA" id="ARBA00021035"/>
    </source>
</evidence>
<dbReference type="Pfam" id="PF02767">
    <property type="entry name" value="DNA_pol3_beta_2"/>
    <property type="match status" value="1"/>
</dbReference>
<protein>
    <recommendedName>
        <fullName evidence="3 10">Beta sliding clamp</fullName>
    </recommendedName>
</protein>
<organism evidence="14 15">
    <name type="scientific">Candidatus Abyssobacteria bacterium SURF_17</name>
    <dbReference type="NCBI Taxonomy" id="2093361"/>
    <lineage>
        <taxon>Bacteria</taxon>
        <taxon>Pseudomonadati</taxon>
        <taxon>Candidatus Hydrogenedentota</taxon>
        <taxon>Candidatus Abyssobacteria</taxon>
    </lineage>
</organism>
<dbReference type="AlphaFoldDB" id="A0A419EXH3"/>
<evidence type="ECO:0000256" key="8">
    <source>
        <dbReference type="ARBA" id="ARBA00022932"/>
    </source>
</evidence>
<evidence type="ECO:0000256" key="10">
    <source>
        <dbReference type="PIRNR" id="PIRNR000804"/>
    </source>
</evidence>
<dbReference type="InterPro" id="IPR022637">
    <property type="entry name" value="DNA_polIII_beta_cen"/>
</dbReference>
<evidence type="ECO:0000313" key="14">
    <source>
        <dbReference type="EMBL" id="RJP69590.1"/>
    </source>
</evidence>
<proteinExistence type="inferred from homology"/>
<evidence type="ECO:0000259" key="12">
    <source>
        <dbReference type="Pfam" id="PF02767"/>
    </source>
</evidence>
<keyword evidence="6 10" id="KW-0548">Nucleotidyltransferase</keyword>
<accession>A0A419EXH3</accession>
<dbReference type="CDD" id="cd00140">
    <property type="entry name" value="beta_clamp"/>
    <property type="match status" value="1"/>
</dbReference>
<keyword evidence="4 10" id="KW-0963">Cytoplasm</keyword>
<evidence type="ECO:0000256" key="7">
    <source>
        <dbReference type="ARBA" id="ARBA00022705"/>
    </source>
</evidence>
<comment type="subcellular location">
    <subcellularLocation>
        <location evidence="1 10">Cytoplasm</location>
    </subcellularLocation>
</comment>
<comment type="caution">
    <text evidence="14">The sequence shown here is derived from an EMBL/GenBank/DDBJ whole genome shotgun (WGS) entry which is preliminary data.</text>
</comment>
<dbReference type="EMBL" id="QZKI01000080">
    <property type="protein sequence ID" value="RJP69590.1"/>
    <property type="molecule type" value="Genomic_DNA"/>
</dbReference>
<dbReference type="Gene3D" id="3.10.150.10">
    <property type="entry name" value="DNA Polymerase III, subunit A, domain 2"/>
    <property type="match status" value="1"/>
</dbReference>
<dbReference type="GO" id="GO:0008408">
    <property type="term" value="F:3'-5' exonuclease activity"/>
    <property type="evidence" value="ECO:0007669"/>
    <property type="project" value="InterPro"/>
</dbReference>
<dbReference type="SUPFAM" id="SSF55979">
    <property type="entry name" value="DNA clamp"/>
    <property type="match status" value="3"/>
</dbReference>
<dbReference type="GO" id="GO:0006271">
    <property type="term" value="P:DNA strand elongation involved in DNA replication"/>
    <property type="evidence" value="ECO:0007669"/>
    <property type="project" value="TreeGrafter"/>
</dbReference>